<dbReference type="Proteomes" id="UP000479692">
    <property type="component" value="Unassembled WGS sequence"/>
</dbReference>
<sequence length="426" mass="47114">MNLTRSTLALSLLAAIGCFAAPAAHAQVAIDVIADSEVTFEGLVQADMYWYDADFALLNADGPDGRDGDYEMRRAELVLKGKGPGNIEWVMGYDAKADKWLDVNAKYKFGGNANHFVQVGQYKQLMSLEELSSTKNNDFIAKASITNTFGVARRLGGMYQYGDNNWAIAASMFTRELTEHPSPTPHGPGWGVRGYWAPINGDGNIFHIGASYNDYDTFSDTARWRARPLADLANRIVDTGDMKNTDRNKTFGFESFWAHGPFKIQGEYMSTDTERYGIGPSAETYSADGAYISGLWNITGEAFGYKNGVPTTPLPNNPAGGMWQVGLRYDTIDLNDGTALAPSSPTSTARVLGALGGEMDSWTVGVNWYWRSNFKFMLNYVMVDSSKFIGRTSATYAENPANNDRLFNRVVDDNPNILEARLQFYW</sequence>
<dbReference type="EMBL" id="WOXT01000004">
    <property type="protein sequence ID" value="MUV15179.1"/>
    <property type="molecule type" value="Genomic_DNA"/>
</dbReference>
<dbReference type="AlphaFoldDB" id="A0A7C9LK38"/>
<protein>
    <submittedName>
        <fullName evidence="2">Porin</fullName>
    </submittedName>
</protein>
<dbReference type="PROSITE" id="PS51257">
    <property type="entry name" value="PROKAR_LIPOPROTEIN"/>
    <property type="match status" value="1"/>
</dbReference>
<dbReference type="Pfam" id="PF07396">
    <property type="entry name" value="Porin_O_P"/>
    <property type="match status" value="1"/>
</dbReference>
<comment type="caution">
    <text evidence="2">The sequence shown here is derived from an EMBL/GenBank/DDBJ whole genome shotgun (WGS) entry which is preliminary data.</text>
</comment>
<reference evidence="2 3" key="1">
    <citation type="submission" date="2019-12" db="EMBL/GenBank/DDBJ databases">
        <authorList>
            <person name="Xu J."/>
        </authorList>
    </citation>
    <scope>NUCLEOTIDE SEQUENCE [LARGE SCALE GENOMIC DNA]</scope>
    <source>
        <strain evidence="2 3">HX-5-24</strain>
    </source>
</reference>
<dbReference type="InterPro" id="IPR023614">
    <property type="entry name" value="Porin_dom_sf"/>
</dbReference>
<name>A0A7C9LK38_9GAMM</name>
<dbReference type="SUPFAM" id="SSF56935">
    <property type="entry name" value="Porins"/>
    <property type="match status" value="1"/>
</dbReference>
<evidence type="ECO:0000256" key="1">
    <source>
        <dbReference type="SAM" id="SignalP"/>
    </source>
</evidence>
<evidence type="ECO:0000313" key="3">
    <source>
        <dbReference type="Proteomes" id="UP000479692"/>
    </source>
</evidence>
<feature type="chain" id="PRO_5028909224" evidence="1">
    <location>
        <begin position="27"/>
        <end position="426"/>
    </location>
</feature>
<dbReference type="Gene3D" id="2.40.160.10">
    <property type="entry name" value="Porin"/>
    <property type="match status" value="1"/>
</dbReference>
<keyword evidence="3" id="KW-1185">Reference proteome</keyword>
<accession>A0A7C9LK38</accession>
<proteinExistence type="predicted"/>
<evidence type="ECO:0000313" key="2">
    <source>
        <dbReference type="EMBL" id="MUV15179.1"/>
    </source>
</evidence>
<gene>
    <name evidence="2" type="ORF">GN331_13315</name>
</gene>
<feature type="signal peptide" evidence="1">
    <location>
        <begin position="1"/>
        <end position="26"/>
    </location>
</feature>
<keyword evidence="1" id="KW-0732">Signal</keyword>
<dbReference type="RefSeq" id="WP_156642727.1">
    <property type="nucleotide sequence ID" value="NZ_WOXT01000004.1"/>
</dbReference>
<dbReference type="InterPro" id="IPR010870">
    <property type="entry name" value="Porin_O/P"/>
</dbReference>
<organism evidence="2 3">
    <name type="scientific">Noviluteimonas gilva</name>
    <dbReference type="NCBI Taxonomy" id="2682097"/>
    <lineage>
        <taxon>Bacteria</taxon>
        <taxon>Pseudomonadati</taxon>
        <taxon>Pseudomonadota</taxon>
        <taxon>Gammaproteobacteria</taxon>
        <taxon>Lysobacterales</taxon>
        <taxon>Lysobacteraceae</taxon>
        <taxon>Noviluteimonas</taxon>
    </lineage>
</organism>